<feature type="compositionally biased region" description="Polar residues" evidence="1">
    <location>
        <begin position="11"/>
        <end position="28"/>
    </location>
</feature>
<reference evidence="2 3" key="1">
    <citation type="submission" date="2021-06" db="EMBL/GenBank/DDBJ databases">
        <title>Caerostris darwini draft genome.</title>
        <authorList>
            <person name="Kono N."/>
            <person name="Arakawa K."/>
        </authorList>
    </citation>
    <scope>NUCLEOTIDE SEQUENCE [LARGE SCALE GENOMIC DNA]</scope>
</reference>
<accession>A0AAV4RQT2</accession>
<evidence type="ECO:0000256" key="1">
    <source>
        <dbReference type="SAM" id="MobiDB-lite"/>
    </source>
</evidence>
<evidence type="ECO:0000313" key="3">
    <source>
        <dbReference type="Proteomes" id="UP001054837"/>
    </source>
</evidence>
<feature type="region of interest" description="Disordered" evidence="1">
    <location>
        <begin position="1"/>
        <end position="28"/>
    </location>
</feature>
<keyword evidence="3" id="KW-1185">Reference proteome</keyword>
<dbReference type="EMBL" id="BPLQ01006527">
    <property type="protein sequence ID" value="GIY23281.1"/>
    <property type="molecule type" value="Genomic_DNA"/>
</dbReference>
<feature type="region of interest" description="Disordered" evidence="1">
    <location>
        <begin position="181"/>
        <end position="201"/>
    </location>
</feature>
<feature type="compositionally biased region" description="Basic residues" evidence="1">
    <location>
        <begin position="191"/>
        <end position="201"/>
    </location>
</feature>
<evidence type="ECO:0000313" key="2">
    <source>
        <dbReference type="EMBL" id="GIY23281.1"/>
    </source>
</evidence>
<dbReference type="AlphaFoldDB" id="A0AAV4RQT2"/>
<proteinExistence type="predicted"/>
<gene>
    <name evidence="2" type="ORF">CDAR_424691</name>
</gene>
<comment type="caution">
    <text evidence="2">The sequence shown here is derived from an EMBL/GenBank/DDBJ whole genome shotgun (WGS) entry which is preliminary data.</text>
</comment>
<sequence length="201" mass="23065">MENLQEDRSRQTYYRNIPQRTTTPQSNSQLTTAAKILHHIKSSLPNIYNNNGNHFPGDHSKHNYRNNNPQPTMVSSLNNEQLPVTETLDSTTKPFPNRNNMNKKYHHDIRTSHTYRTNIPQTITAPNLNNAQYSTTEIAQRTKPLSQKNLPAFIFTINSSPEHLNPNWKSGQKYNPPQVYEPASTLSSQTKQRKSGKITII</sequence>
<dbReference type="Proteomes" id="UP001054837">
    <property type="component" value="Unassembled WGS sequence"/>
</dbReference>
<organism evidence="2 3">
    <name type="scientific">Caerostris darwini</name>
    <dbReference type="NCBI Taxonomy" id="1538125"/>
    <lineage>
        <taxon>Eukaryota</taxon>
        <taxon>Metazoa</taxon>
        <taxon>Ecdysozoa</taxon>
        <taxon>Arthropoda</taxon>
        <taxon>Chelicerata</taxon>
        <taxon>Arachnida</taxon>
        <taxon>Araneae</taxon>
        <taxon>Araneomorphae</taxon>
        <taxon>Entelegynae</taxon>
        <taxon>Araneoidea</taxon>
        <taxon>Araneidae</taxon>
        <taxon>Caerostris</taxon>
    </lineage>
</organism>
<name>A0AAV4RQT2_9ARAC</name>
<feature type="compositionally biased region" description="Basic and acidic residues" evidence="1">
    <location>
        <begin position="1"/>
        <end position="10"/>
    </location>
</feature>
<protein>
    <submittedName>
        <fullName evidence="2">Uncharacterized protein</fullName>
    </submittedName>
</protein>